<name>A0A645I0E5_9ZZZZ</name>
<sequence length="85" mass="9487">MREVVLVANAEGIALSEQDVEEWDAIICALPADGEPSMRQDGKARRKSEVELFSGTVRRLAAKHGLAVPVNDWLYQRVLEMESAY</sequence>
<dbReference type="InterPro" id="IPR008927">
    <property type="entry name" value="6-PGluconate_DH-like_C_sf"/>
</dbReference>
<dbReference type="AlphaFoldDB" id="A0A645I0E5"/>
<proteinExistence type="predicted"/>
<dbReference type="EMBL" id="VSSQ01104050">
    <property type="protein sequence ID" value="MPN44718.1"/>
    <property type="molecule type" value="Genomic_DNA"/>
</dbReference>
<dbReference type="Gene3D" id="1.10.1040.10">
    <property type="entry name" value="N-(1-d-carboxylethyl)-l-norvaline Dehydrogenase, domain 2"/>
    <property type="match status" value="1"/>
</dbReference>
<dbReference type="InterPro" id="IPR013328">
    <property type="entry name" value="6PGD_dom2"/>
</dbReference>
<comment type="caution">
    <text evidence="2">The sequence shown here is derived from an EMBL/GenBank/DDBJ whole genome shotgun (WGS) entry which is preliminary data.</text>
</comment>
<dbReference type="InterPro" id="IPR013752">
    <property type="entry name" value="KPA_reductase"/>
</dbReference>
<gene>
    <name evidence="2" type="ORF">SDC9_192283</name>
</gene>
<accession>A0A645I0E5</accession>
<organism evidence="2">
    <name type="scientific">bioreactor metagenome</name>
    <dbReference type="NCBI Taxonomy" id="1076179"/>
    <lineage>
        <taxon>unclassified sequences</taxon>
        <taxon>metagenomes</taxon>
        <taxon>ecological metagenomes</taxon>
    </lineage>
</organism>
<evidence type="ECO:0000259" key="1">
    <source>
        <dbReference type="Pfam" id="PF08546"/>
    </source>
</evidence>
<feature type="domain" description="Ketopantoate reductase C-terminal" evidence="1">
    <location>
        <begin position="1"/>
        <end position="80"/>
    </location>
</feature>
<dbReference type="Pfam" id="PF08546">
    <property type="entry name" value="ApbA_C"/>
    <property type="match status" value="1"/>
</dbReference>
<dbReference type="SUPFAM" id="SSF48179">
    <property type="entry name" value="6-phosphogluconate dehydrogenase C-terminal domain-like"/>
    <property type="match status" value="1"/>
</dbReference>
<evidence type="ECO:0000313" key="2">
    <source>
        <dbReference type="EMBL" id="MPN44718.1"/>
    </source>
</evidence>
<reference evidence="2" key="1">
    <citation type="submission" date="2019-08" db="EMBL/GenBank/DDBJ databases">
        <authorList>
            <person name="Kucharzyk K."/>
            <person name="Murdoch R.W."/>
            <person name="Higgins S."/>
            <person name="Loffler F."/>
        </authorList>
    </citation>
    <scope>NUCLEOTIDE SEQUENCE</scope>
</reference>
<protein>
    <recommendedName>
        <fullName evidence="1">Ketopantoate reductase C-terminal domain-containing protein</fullName>
    </recommendedName>
</protein>